<comment type="caution">
    <text evidence="2">The sequence shown here is derived from an EMBL/GenBank/DDBJ whole genome shotgun (WGS) entry which is preliminary data.</text>
</comment>
<name>A0A9X2GAX7_9ACTN</name>
<reference evidence="2" key="1">
    <citation type="submission" date="2022-06" db="EMBL/GenBank/DDBJ databases">
        <title>Sequencing the genomes of 1000 actinobacteria strains.</title>
        <authorList>
            <person name="Klenk H.-P."/>
        </authorList>
    </citation>
    <scope>NUCLEOTIDE SEQUENCE</scope>
    <source>
        <strain evidence="2">DSM 46694</strain>
    </source>
</reference>
<evidence type="ECO:0000313" key="2">
    <source>
        <dbReference type="EMBL" id="MCP2354327.1"/>
    </source>
</evidence>
<evidence type="ECO:0000256" key="1">
    <source>
        <dbReference type="SAM" id="MobiDB-lite"/>
    </source>
</evidence>
<gene>
    <name evidence="2" type="ORF">HD597_001347</name>
</gene>
<dbReference type="AlphaFoldDB" id="A0A9X2GAX7"/>
<evidence type="ECO:0000313" key="3">
    <source>
        <dbReference type="Proteomes" id="UP001139648"/>
    </source>
</evidence>
<feature type="compositionally biased region" description="Low complexity" evidence="1">
    <location>
        <begin position="70"/>
        <end position="93"/>
    </location>
</feature>
<dbReference type="PROSITE" id="PS51257">
    <property type="entry name" value="PROKAR_LIPOPROTEIN"/>
    <property type="match status" value="1"/>
</dbReference>
<keyword evidence="3" id="KW-1185">Reference proteome</keyword>
<feature type="region of interest" description="Disordered" evidence="1">
    <location>
        <begin position="51"/>
        <end position="93"/>
    </location>
</feature>
<dbReference type="EMBL" id="JAMZEB010000002">
    <property type="protein sequence ID" value="MCP2354327.1"/>
    <property type="molecule type" value="Genomic_DNA"/>
</dbReference>
<feature type="compositionally biased region" description="Pro residues" evidence="1">
    <location>
        <begin position="53"/>
        <end position="69"/>
    </location>
</feature>
<organism evidence="2 3">
    <name type="scientific">Nonomuraea thailandensis</name>
    <dbReference type="NCBI Taxonomy" id="1188745"/>
    <lineage>
        <taxon>Bacteria</taxon>
        <taxon>Bacillati</taxon>
        <taxon>Actinomycetota</taxon>
        <taxon>Actinomycetes</taxon>
        <taxon>Streptosporangiales</taxon>
        <taxon>Streptosporangiaceae</taxon>
        <taxon>Nonomuraea</taxon>
    </lineage>
</organism>
<dbReference type="Proteomes" id="UP001139648">
    <property type="component" value="Unassembled WGS sequence"/>
</dbReference>
<accession>A0A9X2GAX7</accession>
<protein>
    <submittedName>
        <fullName evidence="2">Uncharacterized protein</fullName>
    </submittedName>
</protein>
<dbReference type="RefSeq" id="WP_253740815.1">
    <property type="nucleotide sequence ID" value="NZ_BAABKA010000048.1"/>
</dbReference>
<proteinExistence type="predicted"/>
<sequence length="93" mass="9344">MKHALRPAAAALVIVGVAAIGCDGTTSLTERPRIIPMPRPVAPELAVTMLVSPTPPVPSPLPESKPEPSPASSTESSTKSSTKSSTGSSTGPT</sequence>